<dbReference type="InterPro" id="IPR025508">
    <property type="entry name" value="DUF4395"/>
</dbReference>
<feature type="transmembrane region" description="Helical" evidence="1">
    <location>
        <begin position="106"/>
        <end position="128"/>
    </location>
</feature>
<sequence>MINERAARAGAGLLLLPGLVLYVTAAHQGSADVLKPFGAVFVVDMMLRVLLGERWAPSLVLGGLIVRRQRPEWVGARQKRFAWWLGYGLGLTACLATGLLQAPLWVTLALCGLCLSLLFLETAFGIWVGCALQSRLSRHAPTNCPGGACPSHRGTRSAP</sequence>
<evidence type="ECO:0000313" key="3">
    <source>
        <dbReference type="EMBL" id="GGR28315.1"/>
    </source>
</evidence>
<dbReference type="Proteomes" id="UP000610303">
    <property type="component" value="Unassembled WGS sequence"/>
</dbReference>
<keyword evidence="1" id="KW-0472">Membrane</keyword>
<keyword evidence="1" id="KW-1133">Transmembrane helix</keyword>
<name>A0A918CKR0_AGRME</name>
<accession>A0A918CKR0</accession>
<evidence type="ECO:0000259" key="2">
    <source>
        <dbReference type="Pfam" id="PF14340"/>
    </source>
</evidence>
<gene>
    <name evidence="3" type="ORF">GCM10010196_22620</name>
</gene>
<dbReference type="RefSeq" id="WP_189085458.1">
    <property type="nucleotide sequence ID" value="NZ_BMRJ01000002.1"/>
</dbReference>
<evidence type="ECO:0000256" key="1">
    <source>
        <dbReference type="SAM" id="Phobius"/>
    </source>
</evidence>
<feature type="transmembrane region" description="Helical" evidence="1">
    <location>
        <begin position="49"/>
        <end position="66"/>
    </location>
</feature>
<dbReference type="AlphaFoldDB" id="A0A918CKR0"/>
<reference evidence="3" key="1">
    <citation type="journal article" date="2014" name="Int. J. Syst. Evol. Microbiol.">
        <title>Complete genome sequence of Corynebacterium casei LMG S-19264T (=DSM 44701T), isolated from a smear-ripened cheese.</title>
        <authorList>
            <consortium name="US DOE Joint Genome Institute (JGI-PGF)"/>
            <person name="Walter F."/>
            <person name="Albersmeier A."/>
            <person name="Kalinowski J."/>
            <person name="Ruckert C."/>
        </authorList>
    </citation>
    <scope>NUCLEOTIDE SEQUENCE</scope>
    <source>
        <strain evidence="3">JCM 3346</strain>
    </source>
</reference>
<organism evidence="3 4">
    <name type="scientific">Agromyces mediolanus</name>
    <name type="common">Corynebacterium mediolanum</name>
    <dbReference type="NCBI Taxonomy" id="41986"/>
    <lineage>
        <taxon>Bacteria</taxon>
        <taxon>Bacillati</taxon>
        <taxon>Actinomycetota</taxon>
        <taxon>Actinomycetes</taxon>
        <taxon>Micrococcales</taxon>
        <taxon>Microbacteriaceae</taxon>
        <taxon>Agromyces</taxon>
    </lineage>
</organism>
<comment type="caution">
    <text evidence="3">The sequence shown here is derived from an EMBL/GenBank/DDBJ whole genome shotgun (WGS) entry which is preliminary data.</text>
</comment>
<feature type="transmembrane region" description="Helical" evidence="1">
    <location>
        <begin position="81"/>
        <end position="100"/>
    </location>
</feature>
<dbReference type="Pfam" id="PF14340">
    <property type="entry name" value="DUF4395"/>
    <property type="match status" value="1"/>
</dbReference>
<dbReference type="EMBL" id="BMRJ01000002">
    <property type="protein sequence ID" value="GGR28315.1"/>
    <property type="molecule type" value="Genomic_DNA"/>
</dbReference>
<keyword evidence="4" id="KW-1185">Reference proteome</keyword>
<keyword evidence="1" id="KW-0812">Transmembrane</keyword>
<protein>
    <recommendedName>
        <fullName evidence="2">DUF4395 domain-containing protein</fullName>
    </recommendedName>
</protein>
<proteinExistence type="predicted"/>
<feature type="domain" description="DUF4395" evidence="2">
    <location>
        <begin position="2"/>
        <end position="137"/>
    </location>
</feature>
<reference evidence="3" key="2">
    <citation type="submission" date="2020-09" db="EMBL/GenBank/DDBJ databases">
        <authorList>
            <person name="Sun Q."/>
            <person name="Ohkuma M."/>
        </authorList>
    </citation>
    <scope>NUCLEOTIDE SEQUENCE</scope>
    <source>
        <strain evidence="3">JCM 3346</strain>
    </source>
</reference>
<evidence type="ECO:0000313" key="4">
    <source>
        <dbReference type="Proteomes" id="UP000610303"/>
    </source>
</evidence>